<dbReference type="EMBL" id="ML975158">
    <property type="protein sequence ID" value="KAF1812293.1"/>
    <property type="molecule type" value="Genomic_DNA"/>
</dbReference>
<proteinExistence type="inferred from homology"/>
<dbReference type="PANTHER" id="PTHR30024">
    <property type="entry name" value="ALIPHATIC SULFONATES-BINDING PROTEIN-RELATED"/>
    <property type="match status" value="1"/>
</dbReference>
<evidence type="ECO:0000256" key="3">
    <source>
        <dbReference type="ARBA" id="ARBA00022729"/>
    </source>
</evidence>
<dbReference type="AlphaFoldDB" id="A0A6G1G2M1"/>
<comment type="subcellular location">
    <subcellularLocation>
        <location evidence="1">Periplasm</location>
    </subcellularLocation>
</comment>
<evidence type="ECO:0000256" key="1">
    <source>
        <dbReference type="ARBA" id="ARBA00004418"/>
    </source>
</evidence>
<dbReference type="OrthoDB" id="1363at2759"/>
<dbReference type="Gene3D" id="3.40.190.10">
    <property type="entry name" value="Periplasmic binding protein-like II"/>
    <property type="match status" value="2"/>
</dbReference>
<keyword evidence="3" id="KW-0732">Signal</keyword>
<comment type="similarity">
    <text evidence="2">Belongs to the bacterial solute-binding protein SsuA/TauA family.</text>
</comment>
<name>A0A6G1G2M1_9PEZI</name>
<reference evidence="5 7" key="1">
    <citation type="submission" date="2020-01" db="EMBL/GenBank/DDBJ databases">
        <authorList>
            <consortium name="DOE Joint Genome Institute"/>
            <person name="Haridas S."/>
            <person name="Albert R."/>
            <person name="Binder M."/>
            <person name="Bloem J."/>
            <person name="Labutti K."/>
            <person name="Salamov A."/>
            <person name="Andreopoulos B."/>
            <person name="Baker S.E."/>
            <person name="Barry K."/>
            <person name="Bills G."/>
            <person name="Bluhm B.H."/>
            <person name="Cannon C."/>
            <person name="Castanera R."/>
            <person name="Culley D.E."/>
            <person name="Daum C."/>
            <person name="Ezra D."/>
            <person name="Gonzalez J.B."/>
            <person name="Henrissat B."/>
            <person name="Kuo A."/>
            <person name="Liang C."/>
            <person name="Lipzen A."/>
            <person name="Lutzoni F."/>
            <person name="Magnuson J."/>
            <person name="Mondo S."/>
            <person name="Nolan M."/>
            <person name="Ohm R."/>
            <person name="Pangilinan J."/>
            <person name="Park H.-J."/>
            <person name="Ramirez L."/>
            <person name="Alfaro M."/>
            <person name="Sun H."/>
            <person name="Tritt A."/>
            <person name="Yoshinaga Y."/>
            <person name="Zwiers L.-H."/>
            <person name="Turgeon B.G."/>
            <person name="Goodwin S.B."/>
            <person name="Spatafora J.W."/>
            <person name="Crous P.W."/>
            <person name="Grigoriev I.V."/>
        </authorList>
    </citation>
    <scope>NUCLEOTIDE SEQUENCE</scope>
    <source>
        <strain evidence="5 7">CBS 781.70</strain>
    </source>
</reference>
<dbReference type="Proteomes" id="UP000504638">
    <property type="component" value="Unplaced"/>
</dbReference>
<evidence type="ECO:0000313" key="5">
    <source>
        <dbReference type="EMBL" id="KAF1812293.1"/>
    </source>
</evidence>
<dbReference type="SUPFAM" id="SSF53850">
    <property type="entry name" value="Periplasmic binding protein-like II"/>
    <property type="match status" value="1"/>
</dbReference>
<keyword evidence="6" id="KW-1185">Reference proteome</keyword>
<protein>
    <submittedName>
        <fullName evidence="5 7">Uracil-DNA glycosylase-like protein</fullName>
    </submittedName>
</protein>
<gene>
    <name evidence="5 7" type="ORF">P152DRAFT_466653</name>
</gene>
<organism evidence="5">
    <name type="scientific">Eremomyces bilateralis CBS 781.70</name>
    <dbReference type="NCBI Taxonomy" id="1392243"/>
    <lineage>
        <taxon>Eukaryota</taxon>
        <taxon>Fungi</taxon>
        <taxon>Dikarya</taxon>
        <taxon>Ascomycota</taxon>
        <taxon>Pezizomycotina</taxon>
        <taxon>Dothideomycetes</taxon>
        <taxon>Dothideomycetes incertae sedis</taxon>
        <taxon>Eremomycetales</taxon>
        <taxon>Eremomycetaceae</taxon>
        <taxon>Eremomyces</taxon>
    </lineage>
</organism>
<dbReference type="RefSeq" id="XP_033533924.1">
    <property type="nucleotide sequence ID" value="XM_033680705.1"/>
</dbReference>
<dbReference type="GeneID" id="54421275"/>
<dbReference type="GO" id="GO:0042597">
    <property type="term" value="C:periplasmic space"/>
    <property type="evidence" value="ECO:0007669"/>
    <property type="project" value="UniProtKB-SubCell"/>
</dbReference>
<evidence type="ECO:0000256" key="2">
    <source>
        <dbReference type="ARBA" id="ARBA00010742"/>
    </source>
</evidence>
<reference evidence="7" key="3">
    <citation type="submission" date="2025-04" db="UniProtKB">
        <authorList>
            <consortium name="RefSeq"/>
        </authorList>
    </citation>
    <scope>IDENTIFICATION</scope>
    <source>
        <strain evidence="7">CBS 781.70</strain>
    </source>
</reference>
<reference evidence="7" key="2">
    <citation type="submission" date="2020-04" db="EMBL/GenBank/DDBJ databases">
        <authorList>
            <consortium name="NCBI Genome Project"/>
        </authorList>
    </citation>
    <scope>NUCLEOTIDE SEQUENCE</scope>
    <source>
        <strain evidence="7">CBS 781.70</strain>
    </source>
</reference>
<dbReference type="PANTHER" id="PTHR30024:SF47">
    <property type="entry name" value="TAURINE-BINDING PERIPLASMIC PROTEIN"/>
    <property type="match status" value="1"/>
</dbReference>
<dbReference type="InterPro" id="IPR054364">
    <property type="entry name" value="Ca3427-like_PBP2"/>
</dbReference>
<dbReference type="Pfam" id="PF22384">
    <property type="entry name" value="PBP2_Ca3427_like"/>
    <property type="match status" value="1"/>
</dbReference>
<sequence length="301" mass="33317">MPVSDSDKLRIGYVPEHFSTPLHFAQKHYGLDASLIPFPSGTGHMVESLKAKDIDIGMGLTEGWVAGLGKAGSPGPPFPFKIVGTYVSTPLSWAISTGKGRKGEFKAKLGGDESSALQGKKMGVSRIGSGSYVMGYVLADTRGWLRHTTSPFEVIPADNFQGLRDAVNSGKADFFMWEHYTSNRYYEQGAIENIGWIDTPWSSWKIVAADPEDWRLGDFAKRLNKGVEHFNQNGEEAVEYISTQLDYSAADARAWMKTVEFPTDVRKVDQRVIRLTIDLLAKAGVIEKDRLIPADIIREID</sequence>
<evidence type="ECO:0000313" key="7">
    <source>
        <dbReference type="RefSeq" id="XP_033533924.1"/>
    </source>
</evidence>
<evidence type="ECO:0000259" key="4">
    <source>
        <dbReference type="Pfam" id="PF22384"/>
    </source>
</evidence>
<feature type="domain" description="Ca3427-like PBP 2" evidence="4">
    <location>
        <begin position="93"/>
        <end position="197"/>
    </location>
</feature>
<evidence type="ECO:0000313" key="6">
    <source>
        <dbReference type="Proteomes" id="UP000504638"/>
    </source>
</evidence>
<accession>A0A6G1G2M1</accession>